<keyword evidence="4" id="KW-1185">Reference proteome</keyword>
<organism evidence="3 4">
    <name type="scientific">Alteromonas ponticola</name>
    <dbReference type="NCBI Taxonomy" id="2720613"/>
    <lineage>
        <taxon>Bacteria</taxon>
        <taxon>Pseudomonadati</taxon>
        <taxon>Pseudomonadota</taxon>
        <taxon>Gammaproteobacteria</taxon>
        <taxon>Alteromonadales</taxon>
        <taxon>Alteromonadaceae</taxon>
        <taxon>Alteromonas/Salinimonas group</taxon>
        <taxon>Alteromonas</taxon>
    </lineage>
</organism>
<dbReference type="SUPFAM" id="SSF88874">
    <property type="entry name" value="Receptor-binding domain of short tail fibre protein gp12"/>
    <property type="match status" value="1"/>
</dbReference>
<feature type="chain" id="PRO_5045382268" evidence="1">
    <location>
        <begin position="21"/>
        <end position="227"/>
    </location>
</feature>
<dbReference type="Proteomes" id="UP000709336">
    <property type="component" value="Unassembled WGS sequence"/>
</dbReference>
<comment type="caution">
    <text evidence="3">The sequence shown here is derived from an EMBL/GenBank/DDBJ whole genome shotgun (WGS) entry which is preliminary data.</text>
</comment>
<protein>
    <submittedName>
        <fullName evidence="3">Phage tail protein</fullName>
    </submittedName>
</protein>
<name>A0ABX1R0Y9_9ALTE</name>
<sequence>MACSLVAVVSTSFFSATALACGAQPYIGGMCLFAGNFAIRDYAKAEGQILQIATNTALFSILGTTYGGDGRTTFALPDLRGRTPVGAGQGPGLSNIQLGQKGGRETATLNVSNLPSHNHTASTTVTISNDSSGSSAVLRALAASANTTDPTGSVLADSPPREEIYNTGLPSVDMGADAIVLDVQISSTASATTTVGNTGGSTPFDVRSPYVGMTWLIALQGIFPPRS</sequence>
<keyword evidence="1" id="KW-0732">Signal</keyword>
<dbReference type="InterPro" id="IPR037053">
    <property type="entry name" value="Phage_tail_collar_dom_sf"/>
</dbReference>
<proteinExistence type="predicted"/>
<evidence type="ECO:0000256" key="1">
    <source>
        <dbReference type="SAM" id="SignalP"/>
    </source>
</evidence>
<feature type="signal peptide" evidence="1">
    <location>
        <begin position="1"/>
        <end position="20"/>
    </location>
</feature>
<gene>
    <name evidence="3" type="ORF">HCJ96_03710</name>
</gene>
<evidence type="ECO:0000313" key="3">
    <source>
        <dbReference type="EMBL" id="NMH59127.1"/>
    </source>
</evidence>
<evidence type="ECO:0000259" key="2">
    <source>
        <dbReference type="Pfam" id="PF07484"/>
    </source>
</evidence>
<dbReference type="Gene3D" id="3.90.1340.10">
    <property type="entry name" value="Phage tail collar domain"/>
    <property type="match status" value="1"/>
</dbReference>
<evidence type="ECO:0000313" key="4">
    <source>
        <dbReference type="Proteomes" id="UP000709336"/>
    </source>
</evidence>
<dbReference type="Pfam" id="PF07484">
    <property type="entry name" value="Collar"/>
    <property type="match status" value="1"/>
</dbReference>
<feature type="domain" description="Phage tail collar" evidence="2">
    <location>
        <begin position="28"/>
        <end position="84"/>
    </location>
</feature>
<dbReference type="EMBL" id="JAATNW010000002">
    <property type="protein sequence ID" value="NMH59127.1"/>
    <property type="molecule type" value="Genomic_DNA"/>
</dbReference>
<reference evidence="3 4" key="1">
    <citation type="submission" date="2020-03" db="EMBL/GenBank/DDBJ databases">
        <title>Alteromonas ponticola sp. nov., isolated from seawater.</title>
        <authorList>
            <person name="Yoon J.-H."/>
            <person name="Kim Y.-O."/>
        </authorList>
    </citation>
    <scope>NUCLEOTIDE SEQUENCE [LARGE SCALE GENOMIC DNA]</scope>
    <source>
        <strain evidence="3 4">MYP5</strain>
    </source>
</reference>
<dbReference type="InterPro" id="IPR011083">
    <property type="entry name" value="Phage_tail_collar_dom"/>
</dbReference>
<accession>A0ABX1R0Y9</accession>